<dbReference type="EMBL" id="QJKJ01009529">
    <property type="protein sequence ID" value="RDX76369.1"/>
    <property type="molecule type" value="Genomic_DNA"/>
</dbReference>
<evidence type="ECO:0000313" key="3">
    <source>
        <dbReference type="Proteomes" id="UP000257109"/>
    </source>
</evidence>
<feature type="non-terminal residue" evidence="2">
    <location>
        <position position="1"/>
    </location>
</feature>
<sequence>MRVQKSTCRASRSEAARAPTYGRLSMTASAKSEMKVGSHPRAGTRPHFSMPDSRANSLSLYMSSKAAVLLLRGTDCMWQ</sequence>
<keyword evidence="3" id="KW-1185">Reference proteome</keyword>
<dbReference type="Proteomes" id="UP000257109">
    <property type="component" value="Unassembled WGS sequence"/>
</dbReference>
<feature type="compositionally biased region" description="Polar residues" evidence="1">
    <location>
        <begin position="1"/>
        <end position="10"/>
    </location>
</feature>
<feature type="region of interest" description="Disordered" evidence="1">
    <location>
        <begin position="1"/>
        <end position="50"/>
    </location>
</feature>
<evidence type="ECO:0000256" key="1">
    <source>
        <dbReference type="SAM" id="MobiDB-lite"/>
    </source>
</evidence>
<comment type="caution">
    <text evidence="2">The sequence shown here is derived from an EMBL/GenBank/DDBJ whole genome shotgun (WGS) entry which is preliminary data.</text>
</comment>
<dbReference type="AlphaFoldDB" id="A0A371FDI2"/>
<reference evidence="2" key="1">
    <citation type="submission" date="2018-05" db="EMBL/GenBank/DDBJ databases">
        <title>Draft genome of Mucuna pruriens seed.</title>
        <authorList>
            <person name="Nnadi N.E."/>
            <person name="Vos R."/>
            <person name="Hasami M.H."/>
            <person name="Devisetty U.K."/>
            <person name="Aguiy J.C."/>
        </authorList>
    </citation>
    <scope>NUCLEOTIDE SEQUENCE [LARGE SCALE GENOMIC DNA]</scope>
    <source>
        <strain evidence="2">JCA_2017</strain>
    </source>
</reference>
<protein>
    <submittedName>
        <fullName evidence="2">Uncharacterized protein</fullName>
    </submittedName>
</protein>
<organism evidence="2 3">
    <name type="scientific">Mucuna pruriens</name>
    <name type="common">Velvet bean</name>
    <name type="synonym">Dolichos pruriens</name>
    <dbReference type="NCBI Taxonomy" id="157652"/>
    <lineage>
        <taxon>Eukaryota</taxon>
        <taxon>Viridiplantae</taxon>
        <taxon>Streptophyta</taxon>
        <taxon>Embryophyta</taxon>
        <taxon>Tracheophyta</taxon>
        <taxon>Spermatophyta</taxon>
        <taxon>Magnoliopsida</taxon>
        <taxon>eudicotyledons</taxon>
        <taxon>Gunneridae</taxon>
        <taxon>Pentapetalae</taxon>
        <taxon>rosids</taxon>
        <taxon>fabids</taxon>
        <taxon>Fabales</taxon>
        <taxon>Fabaceae</taxon>
        <taxon>Papilionoideae</taxon>
        <taxon>50 kb inversion clade</taxon>
        <taxon>NPAAA clade</taxon>
        <taxon>indigoferoid/millettioid clade</taxon>
        <taxon>Phaseoleae</taxon>
        <taxon>Mucuna</taxon>
    </lineage>
</organism>
<name>A0A371FDI2_MUCPR</name>
<evidence type="ECO:0000313" key="2">
    <source>
        <dbReference type="EMBL" id="RDX76369.1"/>
    </source>
</evidence>
<accession>A0A371FDI2</accession>
<gene>
    <name evidence="2" type="ORF">CR513_43648</name>
</gene>
<proteinExistence type="predicted"/>